<comment type="subcellular location">
    <subcellularLocation>
        <location evidence="2 19">Cell membrane</location>
        <topology evidence="2 19">Multi-pass membrane protein</topology>
    </subcellularLocation>
</comment>
<feature type="transmembrane region" description="Helical" evidence="19">
    <location>
        <begin position="290"/>
        <end position="315"/>
    </location>
</feature>
<evidence type="ECO:0000256" key="2">
    <source>
        <dbReference type="ARBA" id="ARBA00004651"/>
    </source>
</evidence>
<proteinExistence type="inferred from homology"/>
<evidence type="ECO:0000256" key="6">
    <source>
        <dbReference type="ARBA" id="ARBA00015850"/>
    </source>
</evidence>
<evidence type="ECO:0000256" key="18">
    <source>
        <dbReference type="ARBA" id="ARBA00049504"/>
    </source>
</evidence>
<feature type="transmembrane region" description="Helical" evidence="19">
    <location>
        <begin position="119"/>
        <end position="138"/>
    </location>
</feature>
<evidence type="ECO:0000256" key="20">
    <source>
        <dbReference type="SAM" id="MobiDB-lite"/>
    </source>
</evidence>
<keyword evidence="7 19" id="KW-1003">Cell membrane</keyword>
<keyword evidence="10 19" id="KW-0812">Transmembrane</keyword>
<evidence type="ECO:0000256" key="5">
    <source>
        <dbReference type="ARBA" id="ARBA00013200"/>
    </source>
</evidence>
<comment type="caution">
    <text evidence="21">The sequence shown here is derived from an EMBL/GenBank/DDBJ whole genome shotgun (WGS) entry which is preliminary data.</text>
</comment>
<keyword evidence="13 19" id="KW-0472">Membrane</keyword>
<evidence type="ECO:0000256" key="10">
    <source>
        <dbReference type="ARBA" id="ARBA00022692"/>
    </source>
</evidence>
<dbReference type="PANTHER" id="PTHR34148:SF1">
    <property type="entry name" value="ADENOSYLCOBINAMIDE-GDP RIBAZOLETRANSFERASE"/>
    <property type="match status" value="1"/>
</dbReference>
<evidence type="ECO:0000256" key="14">
    <source>
        <dbReference type="ARBA" id="ARBA00025228"/>
    </source>
</evidence>
<feature type="compositionally biased region" description="Low complexity" evidence="20">
    <location>
        <begin position="226"/>
        <end position="237"/>
    </location>
</feature>
<dbReference type="InterPro" id="IPR003805">
    <property type="entry name" value="CobS"/>
</dbReference>
<evidence type="ECO:0000256" key="15">
    <source>
        <dbReference type="ARBA" id="ARBA00032605"/>
    </source>
</evidence>
<keyword evidence="8 19" id="KW-0169">Cobalamin biosynthesis</keyword>
<dbReference type="EMBL" id="JBBPCC010000001">
    <property type="protein sequence ID" value="MEK8127016.1"/>
    <property type="molecule type" value="Genomic_DNA"/>
</dbReference>
<organism evidence="21 22">
    <name type="scientific">Paenibacillus filicis</name>
    <dbReference type="NCBI Taxonomy" id="669464"/>
    <lineage>
        <taxon>Bacteria</taxon>
        <taxon>Bacillati</taxon>
        <taxon>Bacillota</taxon>
        <taxon>Bacilli</taxon>
        <taxon>Bacillales</taxon>
        <taxon>Paenibacillaceae</taxon>
        <taxon>Paenibacillus</taxon>
    </lineage>
</organism>
<evidence type="ECO:0000256" key="12">
    <source>
        <dbReference type="ARBA" id="ARBA00022989"/>
    </source>
</evidence>
<reference evidence="21 22" key="1">
    <citation type="submission" date="2024-04" db="EMBL/GenBank/DDBJ databases">
        <title>draft genome sequnece of Paenibacillus filicis.</title>
        <authorList>
            <person name="Kim D.-U."/>
        </authorList>
    </citation>
    <scope>NUCLEOTIDE SEQUENCE [LARGE SCALE GENOMIC DNA]</scope>
    <source>
        <strain evidence="21 22">KACC14197</strain>
    </source>
</reference>
<dbReference type="Proteomes" id="UP001469365">
    <property type="component" value="Unassembled WGS sequence"/>
</dbReference>
<evidence type="ECO:0000313" key="22">
    <source>
        <dbReference type="Proteomes" id="UP001469365"/>
    </source>
</evidence>
<protein>
    <recommendedName>
        <fullName evidence="6 19">Adenosylcobinamide-GDP ribazoletransferase</fullName>
        <ecNumber evidence="5 19">2.7.8.26</ecNumber>
    </recommendedName>
    <alternativeName>
        <fullName evidence="16 19">Cobalamin synthase</fullName>
    </alternativeName>
    <alternativeName>
        <fullName evidence="15 19">Cobalamin-5'-phosphate synthase</fullName>
    </alternativeName>
</protein>
<keyword evidence="12 19" id="KW-1133">Transmembrane helix</keyword>
<keyword evidence="22" id="KW-1185">Reference proteome</keyword>
<comment type="similarity">
    <text evidence="4 19">Belongs to the CobS family.</text>
</comment>
<evidence type="ECO:0000313" key="21">
    <source>
        <dbReference type="EMBL" id="MEK8127016.1"/>
    </source>
</evidence>
<evidence type="ECO:0000256" key="17">
    <source>
        <dbReference type="ARBA" id="ARBA00048623"/>
    </source>
</evidence>
<evidence type="ECO:0000256" key="9">
    <source>
        <dbReference type="ARBA" id="ARBA00022679"/>
    </source>
</evidence>
<feature type="region of interest" description="Disordered" evidence="20">
    <location>
        <begin position="218"/>
        <end position="237"/>
    </location>
</feature>
<accession>A0ABU9DDU4</accession>
<feature type="transmembrane region" description="Helical" evidence="19">
    <location>
        <begin position="42"/>
        <end position="64"/>
    </location>
</feature>
<gene>
    <name evidence="19" type="primary">cobS</name>
    <name evidence="21" type="ORF">WMW72_03735</name>
</gene>
<dbReference type="PANTHER" id="PTHR34148">
    <property type="entry name" value="ADENOSYLCOBINAMIDE-GDP RIBAZOLETRANSFERASE"/>
    <property type="match status" value="1"/>
</dbReference>
<evidence type="ECO:0000256" key="8">
    <source>
        <dbReference type="ARBA" id="ARBA00022573"/>
    </source>
</evidence>
<evidence type="ECO:0000256" key="16">
    <source>
        <dbReference type="ARBA" id="ARBA00032853"/>
    </source>
</evidence>
<dbReference type="Pfam" id="PF02654">
    <property type="entry name" value="CobS"/>
    <property type="match status" value="2"/>
</dbReference>
<dbReference type="HAMAP" id="MF_00719">
    <property type="entry name" value="CobS"/>
    <property type="match status" value="1"/>
</dbReference>
<feature type="transmembrane region" description="Helical" evidence="19">
    <location>
        <begin position="76"/>
        <end position="98"/>
    </location>
</feature>
<comment type="catalytic activity">
    <reaction evidence="18 19">
        <text>alpha-ribazole 5'-phosphate + adenosylcob(III)inamide-GDP = adenosylcob(III)alamin 5'-phosphate + GMP + H(+)</text>
        <dbReference type="Rhea" id="RHEA:23560"/>
        <dbReference type="ChEBI" id="CHEBI:15378"/>
        <dbReference type="ChEBI" id="CHEBI:57918"/>
        <dbReference type="ChEBI" id="CHEBI:58115"/>
        <dbReference type="ChEBI" id="CHEBI:60487"/>
        <dbReference type="ChEBI" id="CHEBI:60493"/>
        <dbReference type="EC" id="2.7.8.26"/>
    </reaction>
</comment>
<keyword evidence="9 19" id="KW-0808">Transferase</keyword>
<evidence type="ECO:0000256" key="19">
    <source>
        <dbReference type="HAMAP-Rule" id="MF_00719"/>
    </source>
</evidence>
<evidence type="ECO:0000256" key="7">
    <source>
        <dbReference type="ARBA" id="ARBA00022475"/>
    </source>
</evidence>
<feature type="transmembrane region" description="Helical" evidence="19">
    <location>
        <begin position="321"/>
        <end position="343"/>
    </location>
</feature>
<evidence type="ECO:0000256" key="1">
    <source>
        <dbReference type="ARBA" id="ARBA00001946"/>
    </source>
</evidence>
<sequence>MGTAPRRLREAGAACAAALQFLTRLPVPVRLHYDNALFRRSVIFYPLAGWLMGALTVAFGVLLADVLELPATVTAALTLAFWASLSGALHLDGLMDTADGVLSHRSRERMLEIMKDSRVGAMGVIVCVLLLLVKWTLLAELLPSSGSVGTSAWLLLPLVMLWSRWFMVVAIWGWPYARSGKAAGGGHVRVQDADHVQEGIEQAGDAAAAVAAGSGNHELSAAQSPESGQGQAEAGQAEVGQAAGESQVIGQDQVAIQGQITTQGHASGKDASDSGGGLGGFFREVGRRHVGAATVAAVLLSGAAIGLPGSLGWLTLTAGQALGLALLTIASTVLVGTAVAAYLNRKLGGLTGDTYGAINEVLEAVLLLVLMKLAAQW</sequence>
<feature type="transmembrane region" description="Helical" evidence="19">
    <location>
        <begin position="150"/>
        <end position="174"/>
    </location>
</feature>
<comment type="pathway">
    <text evidence="3 19">Cofactor biosynthesis; adenosylcobalamin biosynthesis; adenosylcobalamin from cob(II)yrinate a,c-diamide: step 7/7.</text>
</comment>
<evidence type="ECO:0000256" key="4">
    <source>
        <dbReference type="ARBA" id="ARBA00010561"/>
    </source>
</evidence>
<comment type="cofactor">
    <cofactor evidence="1 19">
        <name>Mg(2+)</name>
        <dbReference type="ChEBI" id="CHEBI:18420"/>
    </cofactor>
</comment>
<comment type="function">
    <text evidence="14 19">Joins adenosylcobinamide-GDP and alpha-ribazole to generate adenosylcobalamin (Ado-cobalamin). Also synthesizes adenosylcobalamin 5'-phosphate from adenosylcobinamide-GDP and alpha-ribazole 5'-phosphate.</text>
</comment>
<evidence type="ECO:0000256" key="13">
    <source>
        <dbReference type="ARBA" id="ARBA00023136"/>
    </source>
</evidence>
<dbReference type="RefSeq" id="WP_341414053.1">
    <property type="nucleotide sequence ID" value="NZ_JBBPCC010000001.1"/>
</dbReference>
<keyword evidence="11 19" id="KW-0460">Magnesium</keyword>
<evidence type="ECO:0000256" key="11">
    <source>
        <dbReference type="ARBA" id="ARBA00022842"/>
    </source>
</evidence>
<comment type="catalytic activity">
    <reaction evidence="17 19">
        <text>alpha-ribazole + adenosylcob(III)inamide-GDP = adenosylcob(III)alamin + GMP + H(+)</text>
        <dbReference type="Rhea" id="RHEA:16049"/>
        <dbReference type="ChEBI" id="CHEBI:10329"/>
        <dbReference type="ChEBI" id="CHEBI:15378"/>
        <dbReference type="ChEBI" id="CHEBI:18408"/>
        <dbReference type="ChEBI" id="CHEBI:58115"/>
        <dbReference type="ChEBI" id="CHEBI:60487"/>
        <dbReference type="EC" id="2.7.8.26"/>
    </reaction>
</comment>
<name>A0ABU9DDU4_9BACL</name>
<evidence type="ECO:0000256" key="3">
    <source>
        <dbReference type="ARBA" id="ARBA00004663"/>
    </source>
</evidence>
<dbReference type="GO" id="GO:0051073">
    <property type="term" value="F:adenosylcobinamide-GDP ribazoletransferase activity"/>
    <property type="evidence" value="ECO:0007669"/>
    <property type="project" value="UniProtKB-EC"/>
</dbReference>
<dbReference type="EC" id="2.7.8.26" evidence="5 19"/>